<dbReference type="Proteomes" id="UP001176517">
    <property type="component" value="Unassembled WGS sequence"/>
</dbReference>
<dbReference type="EMBL" id="JAPDMZ010000452">
    <property type="protein sequence ID" value="KAK0542778.1"/>
    <property type="molecule type" value="Genomic_DNA"/>
</dbReference>
<sequence length="326" mass="36210">MVKIAIRLILLAAVIGVASAGFFANLFWFGCSVFVSAFTTIVANCPTNTAACAAGAFQATVSALTLITGGAGVHYNGWRRDGPILTPGQKIYHIYEDDLRLVAPDDGMTFRNDLAAANRKKETTRGELGPTVRLADHFKLVHVDKANEAFLYFHHSNGDMRQMRYHFNNETKTHQIHAHFLTTAQLEEQSKAEEVDPSKREQVDINTGWGTAYNDLDASDWDTVNHASQDIAYWTSHSIQQLRDNNADSFCMGFQDPNRNNENVMAMRLQPANPNTYGGVNFDRCGSDNFRRASSVPASSAALVKVASDFTTEKAREMRIALKRRL</sequence>
<evidence type="ECO:0000313" key="1">
    <source>
        <dbReference type="EMBL" id="KAK0542778.1"/>
    </source>
</evidence>
<protein>
    <submittedName>
        <fullName evidence="1">Uncharacterized protein</fullName>
    </submittedName>
</protein>
<reference evidence="1" key="1">
    <citation type="journal article" date="2023" name="PhytoFront">
        <title>Draft Genome Resources of Seven Strains of Tilletia horrida, Causal Agent of Kernel Smut of Rice.</title>
        <authorList>
            <person name="Khanal S."/>
            <person name="Antony Babu S."/>
            <person name="Zhou X.G."/>
        </authorList>
    </citation>
    <scope>NUCLEOTIDE SEQUENCE</scope>
    <source>
        <strain evidence="1">TX6</strain>
    </source>
</reference>
<name>A0AAN6GJ58_9BASI</name>
<proteinExistence type="predicted"/>
<evidence type="ECO:0000313" key="2">
    <source>
        <dbReference type="Proteomes" id="UP001176517"/>
    </source>
</evidence>
<gene>
    <name evidence="1" type="ORF">OC846_006638</name>
</gene>
<feature type="non-terminal residue" evidence="1">
    <location>
        <position position="326"/>
    </location>
</feature>
<dbReference type="PROSITE" id="PS51257">
    <property type="entry name" value="PROKAR_LIPOPROTEIN"/>
    <property type="match status" value="1"/>
</dbReference>
<dbReference type="AlphaFoldDB" id="A0AAN6GJ58"/>
<keyword evidence="2" id="KW-1185">Reference proteome</keyword>
<comment type="caution">
    <text evidence="1">The sequence shown here is derived from an EMBL/GenBank/DDBJ whole genome shotgun (WGS) entry which is preliminary data.</text>
</comment>
<organism evidence="1 2">
    <name type="scientific">Tilletia horrida</name>
    <dbReference type="NCBI Taxonomy" id="155126"/>
    <lineage>
        <taxon>Eukaryota</taxon>
        <taxon>Fungi</taxon>
        <taxon>Dikarya</taxon>
        <taxon>Basidiomycota</taxon>
        <taxon>Ustilaginomycotina</taxon>
        <taxon>Exobasidiomycetes</taxon>
        <taxon>Tilletiales</taxon>
        <taxon>Tilletiaceae</taxon>
        <taxon>Tilletia</taxon>
    </lineage>
</organism>
<accession>A0AAN6GJ58</accession>